<evidence type="ECO:0000313" key="3">
    <source>
        <dbReference type="Proteomes" id="UP000325081"/>
    </source>
</evidence>
<gene>
    <name evidence="2" type="ORF">STAS_17063</name>
</gene>
<feature type="compositionally biased region" description="Polar residues" evidence="1">
    <location>
        <begin position="1"/>
        <end position="15"/>
    </location>
</feature>
<organism evidence="2 3">
    <name type="scientific">Striga asiatica</name>
    <name type="common">Asiatic witchweed</name>
    <name type="synonym">Buchnera asiatica</name>
    <dbReference type="NCBI Taxonomy" id="4170"/>
    <lineage>
        <taxon>Eukaryota</taxon>
        <taxon>Viridiplantae</taxon>
        <taxon>Streptophyta</taxon>
        <taxon>Embryophyta</taxon>
        <taxon>Tracheophyta</taxon>
        <taxon>Spermatophyta</taxon>
        <taxon>Magnoliopsida</taxon>
        <taxon>eudicotyledons</taxon>
        <taxon>Gunneridae</taxon>
        <taxon>Pentapetalae</taxon>
        <taxon>asterids</taxon>
        <taxon>lamiids</taxon>
        <taxon>Lamiales</taxon>
        <taxon>Orobanchaceae</taxon>
        <taxon>Buchnereae</taxon>
        <taxon>Striga</taxon>
    </lineage>
</organism>
<feature type="region of interest" description="Disordered" evidence="1">
    <location>
        <begin position="52"/>
        <end position="72"/>
    </location>
</feature>
<accession>A0A5A7Q670</accession>
<keyword evidence="3" id="KW-1185">Reference proteome</keyword>
<evidence type="ECO:0000313" key="2">
    <source>
        <dbReference type="EMBL" id="GER40392.1"/>
    </source>
</evidence>
<proteinExistence type="predicted"/>
<name>A0A5A7Q670_STRAF</name>
<feature type="compositionally biased region" description="Basic and acidic residues" evidence="1">
    <location>
        <begin position="63"/>
        <end position="72"/>
    </location>
</feature>
<protein>
    <submittedName>
        <fullName evidence="2">Basic-leucine zipper transcription factor family protein</fullName>
    </submittedName>
</protein>
<dbReference type="Proteomes" id="UP000325081">
    <property type="component" value="Unassembled WGS sequence"/>
</dbReference>
<dbReference type="AlphaFoldDB" id="A0A5A7Q670"/>
<reference evidence="3" key="1">
    <citation type="journal article" date="2019" name="Curr. Biol.">
        <title>Genome Sequence of Striga asiatica Provides Insight into the Evolution of Plant Parasitism.</title>
        <authorList>
            <person name="Yoshida S."/>
            <person name="Kim S."/>
            <person name="Wafula E.K."/>
            <person name="Tanskanen J."/>
            <person name="Kim Y.M."/>
            <person name="Honaas L."/>
            <person name="Yang Z."/>
            <person name="Spallek T."/>
            <person name="Conn C.E."/>
            <person name="Ichihashi Y."/>
            <person name="Cheong K."/>
            <person name="Cui S."/>
            <person name="Der J.P."/>
            <person name="Gundlach H."/>
            <person name="Jiao Y."/>
            <person name="Hori C."/>
            <person name="Ishida J.K."/>
            <person name="Kasahara H."/>
            <person name="Kiba T."/>
            <person name="Kim M.S."/>
            <person name="Koo N."/>
            <person name="Laohavisit A."/>
            <person name="Lee Y.H."/>
            <person name="Lumba S."/>
            <person name="McCourt P."/>
            <person name="Mortimer J.C."/>
            <person name="Mutuku J.M."/>
            <person name="Nomura T."/>
            <person name="Sasaki-Sekimoto Y."/>
            <person name="Seto Y."/>
            <person name="Wang Y."/>
            <person name="Wakatake T."/>
            <person name="Sakakibara H."/>
            <person name="Demura T."/>
            <person name="Yamaguchi S."/>
            <person name="Yoneyama K."/>
            <person name="Manabe R.I."/>
            <person name="Nelson D.C."/>
            <person name="Schulman A.H."/>
            <person name="Timko M.P."/>
            <person name="dePamphilis C.W."/>
            <person name="Choi D."/>
            <person name="Shirasu K."/>
        </authorList>
    </citation>
    <scope>NUCLEOTIDE SEQUENCE [LARGE SCALE GENOMIC DNA]</scope>
    <source>
        <strain evidence="3">cv. UVA1</strain>
    </source>
</reference>
<sequence length="121" mass="12965">MSVSPSPEKSWQTRASKAASVLPPGDRTTASWSPAARISGSATVSCVRRGNGLRVGTTAGDSTRPESDGRFDHVAPEDNVTAASFTMPVAIFSRDQNRRSNLQRTRVHMPAIASREISVLK</sequence>
<feature type="region of interest" description="Disordered" evidence="1">
    <location>
        <begin position="1"/>
        <end position="32"/>
    </location>
</feature>
<comment type="caution">
    <text evidence="2">The sequence shown here is derived from an EMBL/GenBank/DDBJ whole genome shotgun (WGS) entry which is preliminary data.</text>
</comment>
<dbReference type="EMBL" id="BKCP01005850">
    <property type="protein sequence ID" value="GER40392.1"/>
    <property type="molecule type" value="Genomic_DNA"/>
</dbReference>
<evidence type="ECO:0000256" key="1">
    <source>
        <dbReference type="SAM" id="MobiDB-lite"/>
    </source>
</evidence>